<accession>A0A1Q9DJ02</accession>
<sequence>MEELHLDVQISQARVGEGEHPVLYPTSWIKAIDRFSLWDTLFGTEDFAAGQNMLEDFWDKFSRIHSDFEGLQHGIDARRLVPIYIHGDEGQHYKRNAVMVLQFQSVLGRGTSRLSEARQGDVFGNEQGYYVNQKGVTLRTRLLFSVMPKEQYAHSAQTLEDLCERLCEDLKSAFLDGVQLMDGSKLHLA</sequence>
<reference evidence="1 2" key="1">
    <citation type="submission" date="2016-02" db="EMBL/GenBank/DDBJ databases">
        <title>Genome analysis of coral dinoflagellate symbionts highlights evolutionary adaptations to a symbiotic lifestyle.</title>
        <authorList>
            <person name="Aranda M."/>
            <person name="Li Y."/>
            <person name="Liew Y.J."/>
            <person name="Baumgarten S."/>
            <person name="Simakov O."/>
            <person name="Wilson M."/>
            <person name="Piel J."/>
            <person name="Ashoor H."/>
            <person name="Bougouffa S."/>
            <person name="Bajic V.B."/>
            <person name="Ryu T."/>
            <person name="Ravasi T."/>
            <person name="Bayer T."/>
            <person name="Micklem G."/>
            <person name="Kim H."/>
            <person name="Bhak J."/>
            <person name="Lajeunesse T.C."/>
            <person name="Voolstra C.R."/>
        </authorList>
    </citation>
    <scope>NUCLEOTIDE SEQUENCE [LARGE SCALE GENOMIC DNA]</scope>
    <source>
        <strain evidence="1 2">CCMP2467</strain>
    </source>
</reference>
<dbReference type="EMBL" id="LSRX01000514">
    <property type="protein sequence ID" value="OLP95162.1"/>
    <property type="molecule type" value="Genomic_DNA"/>
</dbReference>
<name>A0A1Q9DJ02_SYMMI</name>
<keyword evidence="2" id="KW-1185">Reference proteome</keyword>
<protein>
    <submittedName>
        <fullName evidence="1">Uncharacterized protein</fullName>
    </submittedName>
</protein>
<dbReference type="OrthoDB" id="431022at2759"/>
<dbReference type="Proteomes" id="UP000186817">
    <property type="component" value="Unassembled WGS sequence"/>
</dbReference>
<dbReference type="AlphaFoldDB" id="A0A1Q9DJ02"/>
<evidence type="ECO:0000313" key="2">
    <source>
        <dbReference type="Proteomes" id="UP000186817"/>
    </source>
</evidence>
<gene>
    <name evidence="1" type="ORF">AK812_SmicGene22739</name>
</gene>
<comment type="caution">
    <text evidence="1">The sequence shown here is derived from an EMBL/GenBank/DDBJ whole genome shotgun (WGS) entry which is preliminary data.</text>
</comment>
<evidence type="ECO:0000313" key="1">
    <source>
        <dbReference type="EMBL" id="OLP95162.1"/>
    </source>
</evidence>
<proteinExistence type="predicted"/>
<organism evidence="1 2">
    <name type="scientific">Symbiodinium microadriaticum</name>
    <name type="common">Dinoflagellate</name>
    <name type="synonym">Zooxanthella microadriatica</name>
    <dbReference type="NCBI Taxonomy" id="2951"/>
    <lineage>
        <taxon>Eukaryota</taxon>
        <taxon>Sar</taxon>
        <taxon>Alveolata</taxon>
        <taxon>Dinophyceae</taxon>
        <taxon>Suessiales</taxon>
        <taxon>Symbiodiniaceae</taxon>
        <taxon>Symbiodinium</taxon>
    </lineage>
</organism>